<evidence type="ECO:0000313" key="1">
    <source>
        <dbReference type="EMBL" id="AQQ54264.1"/>
    </source>
</evidence>
<dbReference type="KEGG" id="pmar:B0X71_14935"/>
<protein>
    <recommendedName>
        <fullName evidence="3">YwpF-like protein</fullName>
    </recommendedName>
</protein>
<dbReference type="OrthoDB" id="2427395at2"/>
<dbReference type="EMBL" id="CP019640">
    <property type="protein sequence ID" value="AQQ54264.1"/>
    <property type="molecule type" value="Genomic_DNA"/>
</dbReference>
<dbReference type="Proteomes" id="UP000188184">
    <property type="component" value="Chromosome"/>
</dbReference>
<accession>A0A1Q2L1L7</accession>
<dbReference type="RefSeq" id="WP_077590155.1">
    <property type="nucleotide sequence ID" value="NZ_CP019640.1"/>
</dbReference>
<sequence length="150" mass="17146">MKTFKMISLGIIQDDTFVDYPIKDGIIINQENSQQSWVLELLLDRSFIETFEAFKASGEVADVKVVISYPGNEPATFRVSVSDVSEIEENISVLMIGTLKRGRRRYAEELLSELLQNGLEGDELLERFETDMLARPRLRVDEGKEQTKNK</sequence>
<proteinExistence type="predicted"/>
<reference evidence="1 2" key="1">
    <citation type="submission" date="2017-02" db="EMBL/GenBank/DDBJ databases">
        <title>The complete genomic sequence of a novel cold adapted crude oil-degrading bacterium Planococcus qaidamina Y42.</title>
        <authorList>
            <person name="Yang R."/>
        </authorList>
    </citation>
    <scope>NUCLEOTIDE SEQUENCE [LARGE SCALE GENOMIC DNA]</scope>
    <source>
        <strain evidence="1 2">Y42</strain>
    </source>
</reference>
<gene>
    <name evidence="1" type="ORF">B0X71_14935</name>
</gene>
<evidence type="ECO:0008006" key="3">
    <source>
        <dbReference type="Google" id="ProtNLM"/>
    </source>
</evidence>
<keyword evidence="2" id="KW-1185">Reference proteome</keyword>
<dbReference type="AlphaFoldDB" id="A0A1Q2L1L7"/>
<evidence type="ECO:0000313" key="2">
    <source>
        <dbReference type="Proteomes" id="UP000188184"/>
    </source>
</evidence>
<dbReference type="Pfam" id="PF14183">
    <property type="entry name" value="YwpF"/>
    <property type="match status" value="1"/>
</dbReference>
<organism evidence="1 2">
    <name type="scientific">Planococcus lenghuensis</name>
    <dbReference type="NCBI Taxonomy" id="2213202"/>
    <lineage>
        <taxon>Bacteria</taxon>
        <taxon>Bacillati</taxon>
        <taxon>Bacillota</taxon>
        <taxon>Bacilli</taxon>
        <taxon>Bacillales</taxon>
        <taxon>Caryophanaceae</taxon>
        <taxon>Planococcus</taxon>
    </lineage>
</organism>
<name>A0A1Q2L1L7_9BACL</name>
<dbReference type="InterPro" id="IPR025573">
    <property type="entry name" value="YwpF"/>
</dbReference>